<dbReference type="InterPro" id="IPR005119">
    <property type="entry name" value="LysR_subst-bd"/>
</dbReference>
<name>A0A3A5K778_9HYPH</name>
<keyword evidence="3" id="KW-0238">DNA-binding</keyword>
<evidence type="ECO:0000313" key="7">
    <source>
        <dbReference type="Proteomes" id="UP000272706"/>
    </source>
</evidence>
<evidence type="ECO:0000256" key="3">
    <source>
        <dbReference type="ARBA" id="ARBA00023125"/>
    </source>
</evidence>
<comment type="similarity">
    <text evidence="1">Belongs to the LysR transcriptional regulatory family.</text>
</comment>
<keyword evidence="2" id="KW-0805">Transcription regulation</keyword>
<dbReference type="PANTHER" id="PTHR30537:SF74">
    <property type="entry name" value="HTH-TYPE TRANSCRIPTIONAL REGULATOR TRPI"/>
    <property type="match status" value="1"/>
</dbReference>
<comment type="caution">
    <text evidence="6">The sequence shown here is derived from an EMBL/GenBank/DDBJ whole genome shotgun (WGS) entry which is preliminary data.</text>
</comment>
<keyword evidence="7" id="KW-1185">Reference proteome</keyword>
<dbReference type="Gene3D" id="1.10.10.10">
    <property type="entry name" value="Winged helix-like DNA-binding domain superfamily/Winged helix DNA-binding domain"/>
    <property type="match status" value="1"/>
</dbReference>
<dbReference type="SUPFAM" id="SSF53850">
    <property type="entry name" value="Periplasmic binding protein-like II"/>
    <property type="match status" value="1"/>
</dbReference>
<dbReference type="AlphaFoldDB" id="A0A3A5K778"/>
<dbReference type="InterPro" id="IPR000847">
    <property type="entry name" value="LysR_HTH_N"/>
</dbReference>
<dbReference type="PRINTS" id="PR00039">
    <property type="entry name" value="HTHLYSR"/>
</dbReference>
<protein>
    <submittedName>
        <fullName evidence="6">LysR family transcriptional regulator</fullName>
    </submittedName>
</protein>
<proteinExistence type="inferred from homology"/>
<dbReference type="Proteomes" id="UP000272706">
    <property type="component" value="Unassembled WGS sequence"/>
</dbReference>
<sequence>MVRRYYDLPSLKALATFEASARHLSFKLAASELNVTPSAVSRQITALEKEIGDRLFVRFAAGVGLTSAGQELYAALARGFSTASEVVRTIRGGTRAKNVIIGCGDTMTSVWLIPLLPKLWARHGDDIIVDHVMPDQNYDYRNAEIDLRIRYSFGAWPDERSEFLFDERIYPVCGPEFASKYSGLTAELLPTVPLLHEDWVGPEWLTWSGFLRTAGISHSGVISGRRFNRHFMTVQAAQANQGVALGWHRLAHPLITEGKLCRITDVELPAPGGYYLSWAENRVLSSTAELVRDWLLEMAAEERNKDSNSSTIIR</sequence>
<dbReference type="Pfam" id="PF03466">
    <property type="entry name" value="LysR_substrate"/>
    <property type="match status" value="1"/>
</dbReference>
<dbReference type="RefSeq" id="WP_120019031.1">
    <property type="nucleotide sequence ID" value="NZ_QZWZ01000067.1"/>
</dbReference>
<dbReference type="GO" id="GO:0043565">
    <property type="term" value="F:sequence-specific DNA binding"/>
    <property type="evidence" value="ECO:0007669"/>
    <property type="project" value="TreeGrafter"/>
</dbReference>
<dbReference type="Gene3D" id="3.40.190.10">
    <property type="entry name" value="Periplasmic binding protein-like II"/>
    <property type="match status" value="2"/>
</dbReference>
<dbReference type="InterPro" id="IPR058163">
    <property type="entry name" value="LysR-type_TF_proteobact-type"/>
</dbReference>
<dbReference type="EMBL" id="QZWZ01000067">
    <property type="protein sequence ID" value="RJT26720.1"/>
    <property type="molecule type" value="Genomic_DNA"/>
</dbReference>
<dbReference type="CDD" id="cd08432">
    <property type="entry name" value="PBP2_GcdR_TrpI_HvrB_AmpR_like"/>
    <property type="match status" value="1"/>
</dbReference>
<dbReference type="PANTHER" id="PTHR30537">
    <property type="entry name" value="HTH-TYPE TRANSCRIPTIONAL REGULATOR"/>
    <property type="match status" value="1"/>
</dbReference>
<evidence type="ECO:0000313" key="6">
    <source>
        <dbReference type="EMBL" id="RJT26720.1"/>
    </source>
</evidence>
<reference evidence="6 7" key="1">
    <citation type="submission" date="2018-09" db="EMBL/GenBank/DDBJ databases">
        <title>Mesorhizobium carmichaelinearum sp. nov. isolated from Carmichaelinea spp. root nodules in New Zealand.</title>
        <authorList>
            <person name="De Meyer S.E."/>
        </authorList>
    </citation>
    <scope>NUCLEOTIDE SEQUENCE [LARGE SCALE GENOMIC DNA]</scope>
    <source>
        <strain evidence="6 7">ICMP19557</strain>
    </source>
</reference>
<dbReference type="InterPro" id="IPR036390">
    <property type="entry name" value="WH_DNA-bd_sf"/>
</dbReference>
<dbReference type="GO" id="GO:0006351">
    <property type="term" value="P:DNA-templated transcription"/>
    <property type="evidence" value="ECO:0007669"/>
    <property type="project" value="TreeGrafter"/>
</dbReference>
<evidence type="ECO:0000256" key="4">
    <source>
        <dbReference type="ARBA" id="ARBA00023163"/>
    </source>
</evidence>
<feature type="domain" description="HTH lysR-type" evidence="5">
    <location>
        <begin position="9"/>
        <end position="66"/>
    </location>
</feature>
<evidence type="ECO:0000256" key="2">
    <source>
        <dbReference type="ARBA" id="ARBA00023015"/>
    </source>
</evidence>
<dbReference type="Pfam" id="PF00126">
    <property type="entry name" value="HTH_1"/>
    <property type="match status" value="1"/>
</dbReference>
<gene>
    <name evidence="6" type="ORF">D3227_36880</name>
</gene>
<dbReference type="PROSITE" id="PS50931">
    <property type="entry name" value="HTH_LYSR"/>
    <property type="match status" value="1"/>
</dbReference>
<evidence type="ECO:0000259" key="5">
    <source>
        <dbReference type="PROSITE" id="PS50931"/>
    </source>
</evidence>
<dbReference type="InterPro" id="IPR036388">
    <property type="entry name" value="WH-like_DNA-bd_sf"/>
</dbReference>
<dbReference type="GO" id="GO:0003700">
    <property type="term" value="F:DNA-binding transcription factor activity"/>
    <property type="evidence" value="ECO:0007669"/>
    <property type="project" value="InterPro"/>
</dbReference>
<accession>A0A3A5K778</accession>
<evidence type="ECO:0000256" key="1">
    <source>
        <dbReference type="ARBA" id="ARBA00009437"/>
    </source>
</evidence>
<keyword evidence="4" id="KW-0804">Transcription</keyword>
<dbReference type="OrthoDB" id="9804958at2"/>
<dbReference type="SUPFAM" id="SSF46785">
    <property type="entry name" value="Winged helix' DNA-binding domain"/>
    <property type="match status" value="1"/>
</dbReference>
<organism evidence="6 7">
    <name type="scientific">Mesorhizobium waimense</name>
    <dbReference type="NCBI Taxonomy" id="1300307"/>
    <lineage>
        <taxon>Bacteria</taxon>
        <taxon>Pseudomonadati</taxon>
        <taxon>Pseudomonadota</taxon>
        <taxon>Alphaproteobacteria</taxon>
        <taxon>Hyphomicrobiales</taxon>
        <taxon>Phyllobacteriaceae</taxon>
        <taxon>Mesorhizobium</taxon>
    </lineage>
</organism>